<keyword evidence="3" id="KW-0808">Transferase</keyword>
<proteinExistence type="predicted"/>
<organism evidence="2 4">
    <name type="scientific">Aneurinibacillus migulanus</name>
    <name type="common">Bacillus migulanus</name>
    <dbReference type="NCBI Taxonomy" id="47500"/>
    <lineage>
        <taxon>Bacteria</taxon>
        <taxon>Bacillati</taxon>
        <taxon>Bacillota</taxon>
        <taxon>Bacilli</taxon>
        <taxon>Bacillales</taxon>
        <taxon>Paenibacillaceae</taxon>
        <taxon>Aneurinibacillus group</taxon>
        <taxon>Aneurinibacillus</taxon>
    </lineage>
</organism>
<keyword evidence="4" id="KW-1185">Reference proteome</keyword>
<evidence type="ECO:0000313" key="3">
    <source>
        <dbReference type="EMBL" id="SDI76550.1"/>
    </source>
</evidence>
<gene>
    <name evidence="2" type="ORF">AF333_12840</name>
    <name evidence="3" type="ORF">SAMN04487909_107143</name>
</gene>
<dbReference type="InterPro" id="IPR029063">
    <property type="entry name" value="SAM-dependent_MTases_sf"/>
</dbReference>
<reference evidence="3 5" key="2">
    <citation type="submission" date="2016-10" db="EMBL/GenBank/DDBJ databases">
        <authorList>
            <person name="de Groot N.N."/>
        </authorList>
    </citation>
    <scope>NUCLEOTIDE SEQUENCE [LARGE SCALE GENOMIC DNA]</scope>
    <source>
        <strain evidence="3 5">DSM 2895</strain>
    </source>
</reference>
<dbReference type="SUPFAM" id="SSF53335">
    <property type="entry name" value="S-adenosyl-L-methionine-dependent methyltransferases"/>
    <property type="match status" value="1"/>
</dbReference>
<dbReference type="InterPro" id="IPR013216">
    <property type="entry name" value="Methyltransf_11"/>
</dbReference>
<dbReference type="AlphaFoldDB" id="A0A0D1XSU4"/>
<dbReference type="PATRIC" id="fig|47500.8.peg.4669"/>
<dbReference type="STRING" id="47500.AF333_12840"/>
<dbReference type="GeneID" id="42306058"/>
<reference evidence="2 4" key="1">
    <citation type="submission" date="2015-07" db="EMBL/GenBank/DDBJ databases">
        <title>Fjat-14205 dsm 2895.</title>
        <authorList>
            <person name="Liu B."/>
            <person name="Wang J."/>
            <person name="Zhu Y."/>
            <person name="Liu G."/>
            <person name="Chen Q."/>
            <person name="Chen Z."/>
            <person name="Lan J."/>
            <person name="Che J."/>
            <person name="Ge C."/>
            <person name="Shi H."/>
            <person name="Pan Z."/>
            <person name="Liu X."/>
        </authorList>
    </citation>
    <scope>NUCLEOTIDE SEQUENCE [LARGE SCALE GENOMIC DNA]</scope>
    <source>
        <strain evidence="2 4">DSM 2895</strain>
    </source>
</reference>
<dbReference type="GO" id="GO:0008757">
    <property type="term" value="F:S-adenosylmethionine-dependent methyltransferase activity"/>
    <property type="evidence" value="ECO:0007669"/>
    <property type="project" value="InterPro"/>
</dbReference>
<dbReference type="RefSeq" id="WP_043068959.1">
    <property type="nucleotide sequence ID" value="NZ_BJOA01000057.1"/>
</dbReference>
<dbReference type="Pfam" id="PF08241">
    <property type="entry name" value="Methyltransf_11"/>
    <property type="match status" value="1"/>
</dbReference>
<feature type="domain" description="Methyltransferase type 11" evidence="1">
    <location>
        <begin position="58"/>
        <end position="174"/>
    </location>
</feature>
<dbReference type="Gene3D" id="3.40.50.150">
    <property type="entry name" value="Vaccinia Virus protein VP39"/>
    <property type="match status" value="1"/>
</dbReference>
<dbReference type="OrthoDB" id="2548453at2"/>
<name>A0A0D1XSU4_ANEMI</name>
<dbReference type="Proteomes" id="UP000182836">
    <property type="component" value="Unassembled WGS sequence"/>
</dbReference>
<dbReference type="EMBL" id="LGUG01000004">
    <property type="protein sequence ID" value="KON96234.1"/>
    <property type="molecule type" value="Genomic_DNA"/>
</dbReference>
<evidence type="ECO:0000313" key="2">
    <source>
        <dbReference type="EMBL" id="KON96234.1"/>
    </source>
</evidence>
<dbReference type="GO" id="GO:0032259">
    <property type="term" value="P:methylation"/>
    <property type="evidence" value="ECO:0007669"/>
    <property type="project" value="UniProtKB-KW"/>
</dbReference>
<evidence type="ECO:0000313" key="4">
    <source>
        <dbReference type="Proteomes" id="UP000037269"/>
    </source>
</evidence>
<keyword evidence="3" id="KW-0489">Methyltransferase</keyword>
<evidence type="ECO:0000313" key="5">
    <source>
        <dbReference type="Proteomes" id="UP000182836"/>
    </source>
</evidence>
<dbReference type="Proteomes" id="UP000037269">
    <property type="component" value="Unassembled WGS sequence"/>
</dbReference>
<sequence>MLISQLCKEQDFEAEWFTNACAQLQHPHMYHRKLWEFCYIYQGLLERGMLAPGKRGLGFGVGKERLVSGFAAQGCEIVATDLDFDRAKAQGWVDSNQHSNNLEGLNQYGLCDAEQFFKLVTFENADMNHISDKYNNGFDFTWSSCTFEHCGSIELGKQFIVNQMKCLRPGGVAIHTTEFNLSSNDTTLDHGVTVLFRKQDIEWMVETLRGEGHSIDIDYSVGDGHIESFVDVPPYTNQYHLRLQLGQFVSTSIGLIIKKAEA</sequence>
<dbReference type="EMBL" id="FNED01000007">
    <property type="protein sequence ID" value="SDI76550.1"/>
    <property type="molecule type" value="Genomic_DNA"/>
</dbReference>
<evidence type="ECO:0000259" key="1">
    <source>
        <dbReference type="Pfam" id="PF08241"/>
    </source>
</evidence>
<accession>A0A0D1XSU4</accession>
<protein>
    <submittedName>
        <fullName evidence="3">Methyltransferase domain-containing protein</fullName>
    </submittedName>
</protein>